<dbReference type="AlphaFoldDB" id="A0A410MAF6"/>
<dbReference type="RefSeq" id="WP_128523598.1">
    <property type="nucleotide sequence ID" value="NZ_CANLVY010000003.1"/>
</dbReference>
<dbReference type="EMBL" id="CP026118">
    <property type="protein sequence ID" value="QAS51658.1"/>
    <property type="molecule type" value="Genomic_DNA"/>
</dbReference>
<accession>A0A410MAF6</accession>
<sequence>MNHIVHNYGLHVGNIRVTGVSSSSVFLIGDNKTIRMHSFFDTPPESLIIGPFEDVEENGQVDVVPND</sequence>
<dbReference type="KEGG" id="hli:HLI_05155"/>
<organism evidence="1 2">
    <name type="scientific">Halobacillus litoralis</name>
    <dbReference type="NCBI Taxonomy" id="45668"/>
    <lineage>
        <taxon>Bacteria</taxon>
        <taxon>Bacillati</taxon>
        <taxon>Bacillota</taxon>
        <taxon>Bacilli</taxon>
        <taxon>Bacillales</taxon>
        <taxon>Bacillaceae</taxon>
        <taxon>Halobacillus</taxon>
    </lineage>
</organism>
<reference evidence="1 2" key="1">
    <citation type="submission" date="2018-01" db="EMBL/GenBank/DDBJ databases">
        <title>The whole genome sequencing and assembly of Halobacillus litoralis ERB031 strain.</title>
        <authorList>
            <person name="Lee S.-J."/>
            <person name="Park M.-K."/>
            <person name="Kim J.-Y."/>
            <person name="Lee Y.-J."/>
            <person name="Yi H."/>
            <person name="Bahn Y.-S."/>
            <person name="Kim J.F."/>
            <person name="Lee D.-W."/>
        </authorList>
    </citation>
    <scope>NUCLEOTIDE SEQUENCE [LARGE SCALE GENOMIC DNA]</scope>
    <source>
        <strain evidence="1 2">ERB 031</strain>
    </source>
</reference>
<evidence type="ECO:0000313" key="1">
    <source>
        <dbReference type="EMBL" id="QAS51658.1"/>
    </source>
</evidence>
<dbReference type="Proteomes" id="UP000287756">
    <property type="component" value="Chromosome"/>
</dbReference>
<evidence type="ECO:0000313" key="2">
    <source>
        <dbReference type="Proteomes" id="UP000287756"/>
    </source>
</evidence>
<protein>
    <submittedName>
        <fullName evidence="1">Spore gernimation protein GerPD</fullName>
    </submittedName>
</protein>
<dbReference type="OrthoDB" id="2455313at2"/>
<name>A0A410MAF6_9BACI</name>
<proteinExistence type="predicted"/>
<gene>
    <name evidence="1" type="ORF">HLI_05155</name>
</gene>